<sequence length="98" mass="11251">MERARNIVYERVEKVDSCCDRDSLHEESDFSDDLTKLTSATMIFSHIQKESCIRDIIAQATAWLNGSAKNRLTNPFNDTGSAEDVYPNGNDRYYVIQR</sequence>
<organism evidence="1 2">
    <name type="scientific">Caerostris extrusa</name>
    <name type="common">Bark spider</name>
    <name type="synonym">Caerostris bankana</name>
    <dbReference type="NCBI Taxonomy" id="172846"/>
    <lineage>
        <taxon>Eukaryota</taxon>
        <taxon>Metazoa</taxon>
        <taxon>Ecdysozoa</taxon>
        <taxon>Arthropoda</taxon>
        <taxon>Chelicerata</taxon>
        <taxon>Arachnida</taxon>
        <taxon>Araneae</taxon>
        <taxon>Araneomorphae</taxon>
        <taxon>Entelegynae</taxon>
        <taxon>Araneoidea</taxon>
        <taxon>Araneidae</taxon>
        <taxon>Caerostris</taxon>
    </lineage>
</organism>
<name>A0AAV4P8W1_CAEEX</name>
<protein>
    <submittedName>
        <fullName evidence="1">Uncharacterized protein</fullName>
    </submittedName>
</protein>
<evidence type="ECO:0000313" key="1">
    <source>
        <dbReference type="EMBL" id="GIX92435.1"/>
    </source>
</evidence>
<evidence type="ECO:0000313" key="2">
    <source>
        <dbReference type="Proteomes" id="UP001054945"/>
    </source>
</evidence>
<dbReference type="AlphaFoldDB" id="A0AAV4P8W1"/>
<comment type="caution">
    <text evidence="1">The sequence shown here is derived from an EMBL/GenBank/DDBJ whole genome shotgun (WGS) entry which is preliminary data.</text>
</comment>
<dbReference type="EMBL" id="BPLR01021691">
    <property type="protein sequence ID" value="GIX92435.1"/>
    <property type="molecule type" value="Genomic_DNA"/>
</dbReference>
<proteinExistence type="predicted"/>
<accession>A0AAV4P8W1</accession>
<gene>
    <name evidence="1" type="ORF">CEXT_152111</name>
</gene>
<dbReference type="Proteomes" id="UP001054945">
    <property type="component" value="Unassembled WGS sequence"/>
</dbReference>
<reference evidence="1 2" key="1">
    <citation type="submission" date="2021-06" db="EMBL/GenBank/DDBJ databases">
        <title>Caerostris extrusa draft genome.</title>
        <authorList>
            <person name="Kono N."/>
            <person name="Arakawa K."/>
        </authorList>
    </citation>
    <scope>NUCLEOTIDE SEQUENCE [LARGE SCALE GENOMIC DNA]</scope>
</reference>
<keyword evidence="2" id="KW-1185">Reference proteome</keyword>